<keyword evidence="4 5" id="KW-0472">Membrane</keyword>
<dbReference type="InterPro" id="IPR042502">
    <property type="entry name" value="TM7SF3"/>
</dbReference>
<name>A0ABM1ETK5_PRICU</name>
<feature type="transmembrane region" description="Helical" evidence="5">
    <location>
        <begin position="370"/>
        <end position="389"/>
    </location>
</feature>
<keyword evidence="3 5" id="KW-1133">Transmembrane helix</keyword>
<protein>
    <submittedName>
        <fullName evidence="8">Transmembrane 7 superfamily member 3-like</fullName>
    </submittedName>
</protein>
<organism evidence="7 8">
    <name type="scientific">Priapulus caudatus</name>
    <name type="common">Priapulid worm</name>
    <dbReference type="NCBI Taxonomy" id="37621"/>
    <lineage>
        <taxon>Eukaryota</taxon>
        <taxon>Metazoa</taxon>
        <taxon>Ecdysozoa</taxon>
        <taxon>Scalidophora</taxon>
        <taxon>Priapulida</taxon>
        <taxon>Priapulimorpha</taxon>
        <taxon>Priapulimorphida</taxon>
        <taxon>Priapulidae</taxon>
        <taxon>Priapulus</taxon>
    </lineage>
</organism>
<keyword evidence="2 5" id="KW-0812">Transmembrane</keyword>
<evidence type="ECO:0000313" key="8">
    <source>
        <dbReference type="RefSeq" id="XP_014675526.1"/>
    </source>
</evidence>
<dbReference type="PANTHER" id="PTHR15937:SF3">
    <property type="entry name" value="TRANSMEMBRANE 7 SUPERFAMILY MEMBER 3"/>
    <property type="match status" value="1"/>
</dbReference>
<feature type="transmembrane region" description="Helical" evidence="5">
    <location>
        <begin position="309"/>
        <end position="334"/>
    </location>
</feature>
<comment type="subcellular location">
    <subcellularLocation>
        <location evidence="1">Membrane</location>
        <topology evidence="1">Multi-pass membrane protein</topology>
    </subcellularLocation>
</comment>
<evidence type="ECO:0000256" key="1">
    <source>
        <dbReference type="ARBA" id="ARBA00004141"/>
    </source>
</evidence>
<evidence type="ECO:0000256" key="3">
    <source>
        <dbReference type="ARBA" id="ARBA00022989"/>
    </source>
</evidence>
<sequence length="544" mass="60580">MSINYFFTIVVYYYIISVCHSELEERHDYDTASANSYTVLAVLQNAELPITLTSGLPMRLSIAPLTTGIKLELRNDTRNVTQEGSPGFVIFQVHSQVHALTLSLTPQYEYESSVNTTAAGVVYVYKILSEHPTAYLNNTHNTSVQVLIIATSYTDRDPIPGGCSLEFAQEQAPYCKLHEHYSIAATLNFQFAQQISARGSPVSCETSYQLNSVEYDVYMYFLKHNDFSEDEYFASIEKLLTVNSIQETARKVHTLDSKEKTSVGFGLYRGQGAMYAVIARDRETLRAVPYVPIGGYGCKLSEPAHTCDGYNVIVIAVLLAVIGGMLWLLLWVWLCIPVVSILLTGLVLGYVCSSLLFFVAFGGLDFFRNGLNYAMVFLSIVLLVPCLLLPFSNLVSLVSTAVVGSYAFVVAIDQFTRGSMTYVVLNSVRHGYSEFSEAFVLVPFQTNEVVLTVVWMVLAVLGIALQLRRERQRAPFPPPPSLTWMQYVRRPGSSIAIDDSSSETSQDDDREPLIQARLPVLMYGATLDAVTGDRPHHVDRRQTL</sequence>
<feature type="transmembrane region" description="Helical" evidence="5">
    <location>
        <begin position="341"/>
        <end position="364"/>
    </location>
</feature>
<dbReference type="InterPro" id="IPR025256">
    <property type="entry name" value="TM7S3/TM198-like_dom"/>
</dbReference>
<accession>A0ABM1ETK5</accession>
<dbReference type="PANTHER" id="PTHR15937">
    <property type="entry name" value="TRANSMEMBRANE 7 SUPERFAMILY MEMBER 3"/>
    <property type="match status" value="1"/>
</dbReference>
<evidence type="ECO:0000259" key="6">
    <source>
        <dbReference type="Pfam" id="PF13886"/>
    </source>
</evidence>
<feature type="transmembrane region" description="Helical" evidence="5">
    <location>
        <begin position="449"/>
        <end position="467"/>
    </location>
</feature>
<evidence type="ECO:0000256" key="4">
    <source>
        <dbReference type="ARBA" id="ARBA00023136"/>
    </source>
</evidence>
<dbReference type="GeneID" id="106815570"/>
<evidence type="ECO:0000313" key="7">
    <source>
        <dbReference type="Proteomes" id="UP000695022"/>
    </source>
</evidence>
<proteinExistence type="predicted"/>
<keyword evidence="7" id="KW-1185">Reference proteome</keyword>
<feature type="domain" description="TM7S3/TM198-like" evidence="6">
    <location>
        <begin position="312"/>
        <end position="467"/>
    </location>
</feature>
<dbReference type="RefSeq" id="XP_014675526.1">
    <property type="nucleotide sequence ID" value="XM_014820040.1"/>
</dbReference>
<gene>
    <name evidence="8" type="primary">LOC106815570</name>
</gene>
<evidence type="ECO:0000256" key="5">
    <source>
        <dbReference type="SAM" id="Phobius"/>
    </source>
</evidence>
<evidence type="ECO:0000256" key="2">
    <source>
        <dbReference type="ARBA" id="ARBA00022692"/>
    </source>
</evidence>
<dbReference type="Pfam" id="PF25992">
    <property type="entry name" value="Ig_TM7SF3_N"/>
    <property type="match status" value="1"/>
</dbReference>
<dbReference type="Pfam" id="PF13886">
    <property type="entry name" value="TM7S3_TM198"/>
    <property type="match status" value="1"/>
</dbReference>
<reference evidence="8" key="1">
    <citation type="submission" date="2025-08" db="UniProtKB">
        <authorList>
            <consortium name="RefSeq"/>
        </authorList>
    </citation>
    <scope>IDENTIFICATION</scope>
</reference>
<dbReference type="Proteomes" id="UP000695022">
    <property type="component" value="Unplaced"/>
</dbReference>